<gene>
    <name evidence="4" type="ORF">GCM10011511_49810</name>
</gene>
<dbReference type="Pfam" id="PF07863">
    <property type="entry name" value="CtnDOT_TraJ"/>
    <property type="match status" value="1"/>
</dbReference>
<keyword evidence="2" id="KW-0812">Transmembrane</keyword>
<dbReference type="AlphaFoldDB" id="A0A8J2UIB7"/>
<keyword evidence="5" id="KW-1185">Reference proteome</keyword>
<evidence type="ECO:0000259" key="3">
    <source>
        <dbReference type="Pfam" id="PF07863"/>
    </source>
</evidence>
<evidence type="ECO:0000256" key="2">
    <source>
        <dbReference type="SAM" id="Phobius"/>
    </source>
</evidence>
<feature type="transmembrane region" description="Helical" evidence="2">
    <location>
        <begin position="64"/>
        <end position="83"/>
    </location>
</feature>
<keyword evidence="2" id="KW-0472">Membrane</keyword>
<comment type="caution">
    <text evidence="4">The sequence shown here is derived from an EMBL/GenBank/DDBJ whole genome shotgun (WGS) entry which is preliminary data.</text>
</comment>
<feature type="region of interest" description="Disordered" evidence="1">
    <location>
        <begin position="347"/>
        <end position="379"/>
    </location>
</feature>
<keyword evidence="2" id="KW-1133">Transmembrane helix</keyword>
<evidence type="ECO:0000313" key="4">
    <source>
        <dbReference type="EMBL" id="GGB20120.1"/>
    </source>
</evidence>
<dbReference type="EMBL" id="BMJC01000006">
    <property type="protein sequence ID" value="GGB20120.1"/>
    <property type="molecule type" value="Genomic_DNA"/>
</dbReference>
<proteinExistence type="predicted"/>
<dbReference type="InterPro" id="IPR022393">
    <property type="entry name" value="Conjugative_transposon_TraJ"/>
</dbReference>
<feature type="transmembrane region" description="Helical" evidence="2">
    <location>
        <begin position="233"/>
        <end position="257"/>
    </location>
</feature>
<dbReference type="NCBIfam" id="TIGR03782">
    <property type="entry name" value="Bac_Flav_CT_J"/>
    <property type="match status" value="1"/>
</dbReference>
<feature type="transmembrane region" description="Helical" evidence="2">
    <location>
        <begin position="33"/>
        <end position="52"/>
    </location>
</feature>
<feature type="transmembrane region" description="Helical" evidence="2">
    <location>
        <begin position="277"/>
        <end position="301"/>
    </location>
</feature>
<feature type="compositionally biased region" description="Basic residues" evidence="1">
    <location>
        <begin position="370"/>
        <end position="379"/>
    </location>
</feature>
<reference evidence="4" key="2">
    <citation type="submission" date="2020-09" db="EMBL/GenBank/DDBJ databases">
        <authorList>
            <person name="Sun Q."/>
            <person name="Zhou Y."/>
        </authorList>
    </citation>
    <scope>NUCLEOTIDE SEQUENCE</scope>
    <source>
        <strain evidence="4">CGMCC 1.15448</strain>
    </source>
</reference>
<feature type="transmembrane region" description="Helical" evidence="2">
    <location>
        <begin position="200"/>
        <end position="221"/>
    </location>
</feature>
<feature type="compositionally biased region" description="Gly residues" evidence="1">
    <location>
        <begin position="347"/>
        <end position="369"/>
    </location>
</feature>
<accession>A0A8J2UIB7</accession>
<sequence length="379" mass="39572">MKDMETNFLLLGGLQTVLDQVYTNMLPMCSDLIGVGQALAGLAALTYIGIRVGKHIAAAEAVEVFPLLRPFAISLVIFFYPAFVDLLNGVLSPTVKGTADMVTNANAAIATLLQQKEDALKNTLPYQLYVGADGSGNEALWDTYTGSVTADPLSQLTSAFFFQLSKAYYNLKNSIKVWLSEILQLLYEAAALCINTVRTFHLLVLAILGPLVLGLSVFDSFRHSLKAWLARYIQIFLWLPVANIFGAILANIQAQMIQLDIQQLQASGATTFSSTDAGYMIFLIIGICGYFTVPSVAGYIVQAAGSDALLGKINAGARMVVGGAMAAGKAVAGGVMGVGGVIAGGGRSRSGSGWSGKGGSGGGSAGGRGGSHRNKIAGG</sequence>
<reference evidence="4" key="1">
    <citation type="journal article" date="2014" name="Int. J. Syst. Evol. Microbiol.">
        <title>Complete genome sequence of Corynebacterium casei LMG S-19264T (=DSM 44701T), isolated from a smear-ripened cheese.</title>
        <authorList>
            <consortium name="US DOE Joint Genome Institute (JGI-PGF)"/>
            <person name="Walter F."/>
            <person name="Albersmeier A."/>
            <person name="Kalinowski J."/>
            <person name="Ruckert C."/>
        </authorList>
    </citation>
    <scope>NUCLEOTIDE SEQUENCE</scope>
    <source>
        <strain evidence="4">CGMCC 1.15448</strain>
    </source>
</reference>
<evidence type="ECO:0000256" key="1">
    <source>
        <dbReference type="SAM" id="MobiDB-lite"/>
    </source>
</evidence>
<feature type="domain" description="Conjugative transposon TraJ C-terminal" evidence="3">
    <location>
        <begin position="11"/>
        <end position="345"/>
    </location>
</feature>
<dbReference type="Proteomes" id="UP000607559">
    <property type="component" value="Unassembled WGS sequence"/>
</dbReference>
<protein>
    <submittedName>
        <fullName evidence="4">Conjugative transposon protein TraJ</fullName>
    </submittedName>
</protein>
<organism evidence="4 5">
    <name type="scientific">Puia dinghuensis</name>
    <dbReference type="NCBI Taxonomy" id="1792502"/>
    <lineage>
        <taxon>Bacteria</taxon>
        <taxon>Pseudomonadati</taxon>
        <taxon>Bacteroidota</taxon>
        <taxon>Chitinophagia</taxon>
        <taxon>Chitinophagales</taxon>
        <taxon>Chitinophagaceae</taxon>
        <taxon>Puia</taxon>
    </lineage>
</organism>
<name>A0A8J2UIB7_9BACT</name>
<dbReference type="InterPro" id="IPR012424">
    <property type="entry name" value="Conjugative_transposon_TraJ_C"/>
</dbReference>
<evidence type="ECO:0000313" key="5">
    <source>
        <dbReference type="Proteomes" id="UP000607559"/>
    </source>
</evidence>